<proteinExistence type="predicted"/>
<name>A0A5B9WDY8_9BACT</name>
<evidence type="ECO:0000256" key="1">
    <source>
        <dbReference type="SAM" id="MobiDB-lite"/>
    </source>
</evidence>
<dbReference type="RefSeq" id="WP_148597648.1">
    <property type="nucleotide sequence ID" value="NZ_CP042997.1"/>
</dbReference>
<feature type="compositionally biased region" description="Basic and acidic residues" evidence="1">
    <location>
        <begin position="93"/>
        <end position="104"/>
    </location>
</feature>
<dbReference type="AlphaFoldDB" id="A0A5B9WDY8"/>
<reference evidence="2 3" key="1">
    <citation type="submission" date="2019-08" db="EMBL/GenBank/DDBJ databases">
        <title>Deep-cultivation of Planctomycetes and their phenomic and genomic characterization uncovers novel biology.</title>
        <authorList>
            <person name="Wiegand S."/>
            <person name="Jogler M."/>
            <person name="Boedeker C."/>
            <person name="Pinto D."/>
            <person name="Vollmers J."/>
            <person name="Rivas-Marin E."/>
            <person name="Kohn T."/>
            <person name="Peeters S.H."/>
            <person name="Heuer A."/>
            <person name="Rast P."/>
            <person name="Oberbeckmann S."/>
            <person name="Bunk B."/>
            <person name="Jeske O."/>
            <person name="Meyerdierks A."/>
            <person name="Storesund J.E."/>
            <person name="Kallscheuer N."/>
            <person name="Luecker S."/>
            <person name="Lage O.M."/>
            <person name="Pohl T."/>
            <person name="Merkel B.J."/>
            <person name="Hornburger P."/>
            <person name="Mueller R.-W."/>
            <person name="Bruemmer F."/>
            <person name="Labrenz M."/>
            <person name="Spormann A.M."/>
            <person name="Op den Camp H."/>
            <person name="Overmann J."/>
            <person name="Amann R."/>
            <person name="Jetten M.S.M."/>
            <person name="Mascher T."/>
            <person name="Medema M.H."/>
            <person name="Devos D.P."/>
            <person name="Kaster A.-K."/>
            <person name="Ovreas L."/>
            <person name="Rohde M."/>
            <person name="Galperin M.Y."/>
            <person name="Jogler C."/>
        </authorList>
    </citation>
    <scope>NUCLEOTIDE SEQUENCE [LARGE SCALE GENOMIC DNA]</scope>
    <source>
        <strain evidence="2 3">OJF2</strain>
    </source>
</reference>
<dbReference type="EMBL" id="CP042997">
    <property type="protein sequence ID" value="QEH38181.1"/>
    <property type="molecule type" value="Genomic_DNA"/>
</dbReference>
<keyword evidence="3" id="KW-1185">Reference proteome</keyword>
<dbReference type="Proteomes" id="UP000324233">
    <property type="component" value="Chromosome"/>
</dbReference>
<protein>
    <submittedName>
        <fullName evidence="2">Uncharacterized protein</fullName>
    </submittedName>
</protein>
<gene>
    <name evidence="2" type="ORF">OJF2_67790</name>
</gene>
<organism evidence="2 3">
    <name type="scientific">Aquisphaera giovannonii</name>
    <dbReference type="NCBI Taxonomy" id="406548"/>
    <lineage>
        <taxon>Bacteria</taxon>
        <taxon>Pseudomonadati</taxon>
        <taxon>Planctomycetota</taxon>
        <taxon>Planctomycetia</taxon>
        <taxon>Isosphaerales</taxon>
        <taxon>Isosphaeraceae</taxon>
        <taxon>Aquisphaera</taxon>
    </lineage>
</organism>
<sequence length="104" mass="10689" precursor="true">MTDAGPPEEAVDPTLAGLAEQITAHLQRGGAGAVEAILERHPAQAGALRAMLPTLGRLAELARGAYTKHPGRRLDAGRPPDPPAARAGNPDDPPNREAGAHAAR</sequence>
<evidence type="ECO:0000313" key="3">
    <source>
        <dbReference type="Proteomes" id="UP000324233"/>
    </source>
</evidence>
<accession>A0A5B9WDY8</accession>
<dbReference type="KEGG" id="agv:OJF2_67790"/>
<evidence type="ECO:0000313" key="2">
    <source>
        <dbReference type="EMBL" id="QEH38181.1"/>
    </source>
</evidence>
<feature type="region of interest" description="Disordered" evidence="1">
    <location>
        <begin position="66"/>
        <end position="104"/>
    </location>
</feature>